<evidence type="ECO:0000313" key="1">
    <source>
        <dbReference type="EnsemblMetazoa" id="Aqu2.1.40089_001"/>
    </source>
</evidence>
<sequence>MYQYHKRAILRARDSLSHWLCALPVQNNNFNLFSQEFRDAIFMRYLKPLVSLCDGCGATFSTVHALDCRKAGLVSQRHNEICDLLCDLSSIARNNVMREPIIQERNVTTNSEGLVADV</sequence>
<accession>A0A1X7VJI9</accession>
<dbReference type="AlphaFoldDB" id="A0A1X7VJI9"/>
<reference evidence="1" key="1">
    <citation type="submission" date="2017-05" db="UniProtKB">
        <authorList>
            <consortium name="EnsemblMetazoa"/>
        </authorList>
    </citation>
    <scope>IDENTIFICATION</scope>
</reference>
<dbReference type="InParanoid" id="A0A1X7VJI9"/>
<protein>
    <submittedName>
        <fullName evidence="1">Uncharacterized protein</fullName>
    </submittedName>
</protein>
<organism evidence="1">
    <name type="scientific">Amphimedon queenslandica</name>
    <name type="common">Sponge</name>
    <dbReference type="NCBI Taxonomy" id="400682"/>
    <lineage>
        <taxon>Eukaryota</taxon>
        <taxon>Metazoa</taxon>
        <taxon>Porifera</taxon>
        <taxon>Demospongiae</taxon>
        <taxon>Heteroscleromorpha</taxon>
        <taxon>Haplosclerida</taxon>
        <taxon>Niphatidae</taxon>
        <taxon>Amphimedon</taxon>
    </lineage>
</organism>
<dbReference type="EnsemblMetazoa" id="Aqu2.1.40089_001">
    <property type="protein sequence ID" value="Aqu2.1.40089_001"/>
    <property type="gene ID" value="Aqu2.1.40089"/>
</dbReference>
<proteinExistence type="predicted"/>
<name>A0A1X7VJI9_AMPQE</name>